<dbReference type="KEGG" id="psti:SOO65_20380"/>
<name>A0AAX4HPD6_9BACT</name>
<keyword evidence="3" id="KW-1185">Reference proteome</keyword>
<proteinExistence type="predicted"/>
<feature type="transmembrane region" description="Helical" evidence="1">
    <location>
        <begin position="12"/>
        <end position="32"/>
    </location>
</feature>
<accession>A0AAX4HPD6</accession>
<feature type="transmembrane region" description="Helical" evidence="1">
    <location>
        <begin position="127"/>
        <end position="150"/>
    </location>
</feature>
<dbReference type="AlphaFoldDB" id="A0AAX4HPD6"/>
<evidence type="ECO:0000313" key="3">
    <source>
        <dbReference type="Proteomes" id="UP001324634"/>
    </source>
</evidence>
<keyword evidence="1" id="KW-0812">Transmembrane</keyword>
<evidence type="ECO:0000256" key="1">
    <source>
        <dbReference type="SAM" id="Phobius"/>
    </source>
</evidence>
<keyword evidence="1" id="KW-1133">Transmembrane helix</keyword>
<keyword evidence="1" id="KW-0472">Membrane</keyword>
<protein>
    <submittedName>
        <fullName evidence="2">DUF308 domain-containing protein</fullName>
    </submittedName>
</protein>
<dbReference type="RefSeq" id="WP_321395033.1">
    <property type="nucleotide sequence ID" value="NZ_CP139487.1"/>
</dbReference>
<dbReference type="Pfam" id="PF03729">
    <property type="entry name" value="DUF308"/>
    <property type="match status" value="1"/>
</dbReference>
<reference evidence="2 3" key="1">
    <citation type="submission" date="2023-11" db="EMBL/GenBank/DDBJ databases">
        <title>Peredibacter starrii A3.12.</title>
        <authorList>
            <person name="Mitchell R.J."/>
        </authorList>
    </citation>
    <scope>NUCLEOTIDE SEQUENCE [LARGE SCALE GENOMIC DNA]</scope>
    <source>
        <strain evidence="2 3">A3.12</strain>
    </source>
</reference>
<organism evidence="2 3">
    <name type="scientific">Peredibacter starrii</name>
    <dbReference type="NCBI Taxonomy" id="28202"/>
    <lineage>
        <taxon>Bacteria</taxon>
        <taxon>Pseudomonadati</taxon>
        <taxon>Bdellovibrionota</taxon>
        <taxon>Bacteriovoracia</taxon>
        <taxon>Bacteriovoracales</taxon>
        <taxon>Bacteriovoracaceae</taxon>
        <taxon>Peredibacter</taxon>
    </lineage>
</organism>
<dbReference type="InterPro" id="IPR005325">
    <property type="entry name" value="DUF308_memb"/>
</dbReference>
<feature type="transmembrane region" description="Helical" evidence="1">
    <location>
        <begin position="38"/>
        <end position="58"/>
    </location>
</feature>
<dbReference type="PANTHER" id="PTHR34989">
    <property type="entry name" value="PROTEIN HDED"/>
    <property type="match status" value="1"/>
</dbReference>
<dbReference type="GO" id="GO:0005886">
    <property type="term" value="C:plasma membrane"/>
    <property type="evidence" value="ECO:0007669"/>
    <property type="project" value="TreeGrafter"/>
</dbReference>
<feature type="transmembrane region" description="Helical" evidence="1">
    <location>
        <begin position="95"/>
        <end position="115"/>
    </location>
</feature>
<gene>
    <name evidence="2" type="ORF">SOO65_20380</name>
</gene>
<sequence>MNSISFNDSFRKWWAFEVLGVLFILMSLFVMGHPITSYAGLVLYFALMFIVSGVLRIVSSMGNRDVLKNWGWYAGGGVLDILIGGLLLMRMDIAAIALSMYVGFFILFGSIAAIFRGSELRDSGFKGWGWPLFSGILGVIFSFMILTNLIFGAATIVLWTAMGFFMMGLFYIYLGIHLHRIHKGVQHMGREQLNA</sequence>
<feature type="transmembrane region" description="Helical" evidence="1">
    <location>
        <begin position="156"/>
        <end position="174"/>
    </location>
</feature>
<feature type="transmembrane region" description="Helical" evidence="1">
    <location>
        <begin position="70"/>
        <end position="89"/>
    </location>
</feature>
<dbReference type="EMBL" id="CP139487">
    <property type="protein sequence ID" value="WPU65057.1"/>
    <property type="molecule type" value="Genomic_DNA"/>
</dbReference>
<dbReference type="Proteomes" id="UP001324634">
    <property type="component" value="Chromosome"/>
</dbReference>
<evidence type="ECO:0000313" key="2">
    <source>
        <dbReference type="EMBL" id="WPU65057.1"/>
    </source>
</evidence>
<dbReference type="InterPro" id="IPR052712">
    <property type="entry name" value="Acid_resist_chaperone_HdeD"/>
</dbReference>
<dbReference type="PANTHER" id="PTHR34989:SF1">
    <property type="entry name" value="PROTEIN HDED"/>
    <property type="match status" value="1"/>
</dbReference>